<dbReference type="InterPro" id="IPR002509">
    <property type="entry name" value="NODB_dom"/>
</dbReference>
<evidence type="ECO:0000313" key="6">
    <source>
        <dbReference type="EMBL" id="NEY91731.1"/>
    </source>
</evidence>
<dbReference type="Gene3D" id="3.20.20.370">
    <property type="entry name" value="Glycoside hydrolase/deacetylase"/>
    <property type="match status" value="1"/>
</dbReference>
<sequence length="291" mass="32591">MVACALTFDFDAMSVWLGSYAAKNPSMISRGEFGAVAVPRILDLLKGHDLRATFFIPGHTVHAYPDIVRRVVAEGHEVGHHGWVHENPAKFDEAGERANMDRGFEAYASVGARPRGYRSPSWDFSERTMEILLDYGFSYDSSLMGSDFVPYYARVGDRYDTVSPYVFGRNVDVVELPVAWVMDDFPHFEFVDNDTQGLSAPSKVEEIWRDEFTYASQVTPEGLWSITMHPQVIGRGHRMLMLDRLIRHIKANGGVFTTMGNYVDGWRAKNPLAAWAASGAPQAQMACGRRA</sequence>
<dbReference type="Pfam" id="PF01522">
    <property type="entry name" value="Polysacc_deac_1"/>
    <property type="match status" value="1"/>
</dbReference>
<protein>
    <recommendedName>
        <fullName evidence="3">Chitooligosaccharide deacetylase</fullName>
    </recommendedName>
    <alternativeName>
        <fullName evidence="4">Nodulation protein B</fullName>
    </alternativeName>
</protein>
<proteinExistence type="inferred from homology"/>
<feature type="domain" description="NodB homology" evidence="5">
    <location>
        <begin position="25"/>
        <end position="257"/>
    </location>
</feature>
<evidence type="ECO:0000313" key="7">
    <source>
        <dbReference type="Proteomes" id="UP000477782"/>
    </source>
</evidence>
<dbReference type="InterPro" id="IPR011330">
    <property type="entry name" value="Glyco_hydro/deAcase_b/a-brl"/>
</dbReference>
<dbReference type="PANTHER" id="PTHR47561">
    <property type="entry name" value="POLYSACCHARIDE DEACETYLASE FAMILY PROTEIN (AFU_ORTHOLOGUE AFUA_6G05030)"/>
    <property type="match status" value="1"/>
</dbReference>
<organism evidence="6 7">
    <name type="scientific">Tabrizicola oligotrophica</name>
    <dbReference type="NCBI Taxonomy" id="2710650"/>
    <lineage>
        <taxon>Bacteria</taxon>
        <taxon>Pseudomonadati</taxon>
        <taxon>Pseudomonadota</taxon>
        <taxon>Alphaproteobacteria</taxon>
        <taxon>Rhodobacterales</taxon>
        <taxon>Paracoccaceae</taxon>
        <taxon>Tabrizicola</taxon>
    </lineage>
</organism>
<comment type="similarity">
    <text evidence="2">Belongs to the polysaccharide deacetylase family.</text>
</comment>
<evidence type="ECO:0000256" key="1">
    <source>
        <dbReference type="ARBA" id="ARBA00003236"/>
    </source>
</evidence>
<reference evidence="6 7" key="1">
    <citation type="submission" date="2020-02" db="EMBL/GenBank/DDBJ databases">
        <authorList>
            <person name="Chen W.-M."/>
        </authorList>
    </citation>
    <scope>NUCLEOTIDE SEQUENCE [LARGE SCALE GENOMIC DNA]</scope>
    <source>
        <strain evidence="6 7">KMS-5</strain>
    </source>
</reference>
<comment type="function">
    <text evidence="1">Is involved in generating a small heat-stable compound (Nod), an acylated oligomer of N-acetylglucosamine, that stimulates mitosis in various plant protoplasts.</text>
</comment>
<dbReference type="EMBL" id="JAAIVJ010000012">
    <property type="protein sequence ID" value="NEY91731.1"/>
    <property type="molecule type" value="Genomic_DNA"/>
</dbReference>
<dbReference type="CDD" id="cd10938">
    <property type="entry name" value="CE4_HpPgdA_like"/>
    <property type="match status" value="1"/>
</dbReference>
<dbReference type="InterPro" id="IPR037950">
    <property type="entry name" value="PgdA-like"/>
</dbReference>
<keyword evidence="7" id="KW-1185">Reference proteome</keyword>
<gene>
    <name evidence="6" type="ORF">G4Z14_15645</name>
</gene>
<dbReference type="PROSITE" id="PS51677">
    <property type="entry name" value="NODB"/>
    <property type="match status" value="1"/>
</dbReference>
<evidence type="ECO:0000256" key="2">
    <source>
        <dbReference type="ARBA" id="ARBA00010973"/>
    </source>
</evidence>
<evidence type="ECO:0000256" key="4">
    <source>
        <dbReference type="ARBA" id="ARBA00032976"/>
    </source>
</evidence>
<dbReference type="RefSeq" id="WP_164627424.1">
    <property type="nucleotide sequence ID" value="NZ_JAAIVJ010000012.1"/>
</dbReference>
<evidence type="ECO:0000259" key="5">
    <source>
        <dbReference type="PROSITE" id="PS51677"/>
    </source>
</evidence>
<dbReference type="GO" id="GO:0005975">
    <property type="term" value="P:carbohydrate metabolic process"/>
    <property type="evidence" value="ECO:0007669"/>
    <property type="project" value="InterPro"/>
</dbReference>
<dbReference type="Proteomes" id="UP000477782">
    <property type="component" value="Unassembled WGS sequence"/>
</dbReference>
<dbReference type="PANTHER" id="PTHR47561:SF1">
    <property type="entry name" value="POLYSACCHARIDE DEACETYLASE FAMILY PROTEIN (AFU_ORTHOLOGUE AFUA_6G05030)"/>
    <property type="match status" value="1"/>
</dbReference>
<dbReference type="AlphaFoldDB" id="A0A6M0QXQ1"/>
<accession>A0A6M0QXQ1</accession>
<dbReference type="GO" id="GO:0016810">
    <property type="term" value="F:hydrolase activity, acting on carbon-nitrogen (but not peptide) bonds"/>
    <property type="evidence" value="ECO:0007669"/>
    <property type="project" value="InterPro"/>
</dbReference>
<comment type="caution">
    <text evidence="6">The sequence shown here is derived from an EMBL/GenBank/DDBJ whole genome shotgun (WGS) entry which is preliminary data.</text>
</comment>
<dbReference type="SUPFAM" id="SSF88713">
    <property type="entry name" value="Glycoside hydrolase/deacetylase"/>
    <property type="match status" value="1"/>
</dbReference>
<evidence type="ECO:0000256" key="3">
    <source>
        <dbReference type="ARBA" id="ARBA00020071"/>
    </source>
</evidence>
<name>A0A6M0QXQ1_9RHOB</name>